<dbReference type="PANTHER" id="PTHR11675">
    <property type="entry name" value="N-ACETYLGALACTOSAMINYLTRANSFERASE"/>
    <property type="match status" value="1"/>
</dbReference>
<name>A0A0M4EUG4_DROBS</name>
<dbReference type="Gene3D" id="3.90.550.10">
    <property type="entry name" value="Spore Coat Polysaccharide Biosynthesis Protein SpsA, Chain A"/>
    <property type="match status" value="1"/>
</dbReference>
<comment type="cofactor">
    <cofactor evidence="1">
        <name>Mn(2+)</name>
        <dbReference type="ChEBI" id="CHEBI:29035"/>
    </cofactor>
</comment>
<evidence type="ECO:0000256" key="2">
    <source>
        <dbReference type="ARBA" id="ARBA00004922"/>
    </source>
</evidence>
<dbReference type="PANTHER" id="PTHR11675:SF68">
    <property type="entry name" value="N-ACETYLGALACTOSAMINYLTRANSFERASE 7"/>
    <property type="match status" value="1"/>
</dbReference>
<keyword evidence="10" id="KW-1185">Reference proteome</keyword>
<dbReference type="InterPro" id="IPR029044">
    <property type="entry name" value="Nucleotide-diphossugar_trans"/>
</dbReference>
<evidence type="ECO:0000256" key="3">
    <source>
        <dbReference type="ARBA" id="ARBA00022676"/>
    </source>
</evidence>
<evidence type="ECO:0000313" key="9">
    <source>
        <dbReference type="EMBL" id="ALC41337.1"/>
    </source>
</evidence>
<evidence type="ECO:0000313" key="10">
    <source>
        <dbReference type="Proteomes" id="UP000494163"/>
    </source>
</evidence>
<comment type="pathway">
    <text evidence="2">Protein modification; protein glycosylation.</text>
</comment>
<keyword evidence="7" id="KW-0464">Manganese</keyword>
<reference evidence="9 10" key="1">
    <citation type="submission" date="2015-08" db="EMBL/GenBank/DDBJ databases">
        <title>Ancestral chromatin configuration constrains chromatin evolution on differentiating sex chromosomes in Drosophila.</title>
        <authorList>
            <person name="Zhou Q."/>
            <person name="Bachtrog D."/>
        </authorList>
    </citation>
    <scope>NUCLEOTIDE SEQUENCE [LARGE SCALE GENOMIC DNA]</scope>
    <source>
        <tissue evidence="9">Whole larvae</tissue>
    </source>
</reference>
<proteinExistence type="predicted"/>
<evidence type="ECO:0000256" key="7">
    <source>
        <dbReference type="ARBA" id="ARBA00023211"/>
    </source>
</evidence>
<keyword evidence="4" id="KW-0808">Transferase</keyword>
<evidence type="ECO:0000256" key="1">
    <source>
        <dbReference type="ARBA" id="ARBA00001936"/>
    </source>
</evidence>
<dbReference type="EMBL" id="CP012524">
    <property type="protein sequence ID" value="ALC41337.1"/>
    <property type="molecule type" value="Genomic_DNA"/>
</dbReference>
<dbReference type="GO" id="GO:0006493">
    <property type="term" value="P:protein O-linked glycosylation"/>
    <property type="evidence" value="ECO:0007669"/>
    <property type="project" value="TreeGrafter"/>
</dbReference>
<dbReference type="AlphaFoldDB" id="A0A0M4EUG4"/>
<gene>
    <name evidence="9" type="ORF">Dbus_chr2Rg916</name>
</gene>
<keyword evidence="5" id="KW-0479">Metal-binding</keyword>
<keyword evidence="3" id="KW-0328">Glycosyltransferase</keyword>
<evidence type="ECO:0000256" key="4">
    <source>
        <dbReference type="ARBA" id="ARBA00022679"/>
    </source>
</evidence>
<evidence type="ECO:0000256" key="8">
    <source>
        <dbReference type="SAM" id="MobiDB-lite"/>
    </source>
</evidence>
<dbReference type="GO" id="GO:0005794">
    <property type="term" value="C:Golgi apparatus"/>
    <property type="evidence" value="ECO:0007669"/>
    <property type="project" value="TreeGrafter"/>
</dbReference>
<dbReference type="SUPFAM" id="SSF53448">
    <property type="entry name" value="Nucleotide-diphospho-sugar transferases"/>
    <property type="match status" value="1"/>
</dbReference>
<sequence>MSKLRSTGVSGDRLIEIHRQSTHEEAGRSMYRKNEVPRLEQRRRAHSSESYRTPTHVGGLFAINREYFLDIGAYNPGLLLWNDENFQLSFKIWQCGVSIDRGFRPYNF</sequence>
<dbReference type="STRING" id="30019.A0A0M4EUG4"/>
<accession>A0A0M4EUG4</accession>
<evidence type="ECO:0000256" key="6">
    <source>
        <dbReference type="ARBA" id="ARBA00023157"/>
    </source>
</evidence>
<dbReference type="Proteomes" id="UP000494163">
    <property type="component" value="Chromosome 2R"/>
</dbReference>
<dbReference type="GO" id="GO:0046872">
    <property type="term" value="F:metal ion binding"/>
    <property type="evidence" value="ECO:0007669"/>
    <property type="project" value="UniProtKB-KW"/>
</dbReference>
<feature type="region of interest" description="Disordered" evidence="8">
    <location>
        <begin position="1"/>
        <end position="52"/>
    </location>
</feature>
<protein>
    <submittedName>
        <fullName evidence="9">Maker60</fullName>
    </submittedName>
</protein>
<feature type="non-terminal residue" evidence="9">
    <location>
        <position position="108"/>
    </location>
</feature>
<evidence type="ECO:0000256" key="5">
    <source>
        <dbReference type="ARBA" id="ARBA00022723"/>
    </source>
</evidence>
<feature type="compositionally biased region" description="Basic and acidic residues" evidence="8">
    <location>
        <begin position="13"/>
        <end position="49"/>
    </location>
</feature>
<organism evidence="9 10">
    <name type="scientific">Drosophila busckii</name>
    <name type="common">Fruit fly</name>
    <dbReference type="NCBI Taxonomy" id="30019"/>
    <lineage>
        <taxon>Eukaryota</taxon>
        <taxon>Metazoa</taxon>
        <taxon>Ecdysozoa</taxon>
        <taxon>Arthropoda</taxon>
        <taxon>Hexapoda</taxon>
        <taxon>Insecta</taxon>
        <taxon>Pterygota</taxon>
        <taxon>Neoptera</taxon>
        <taxon>Endopterygota</taxon>
        <taxon>Diptera</taxon>
        <taxon>Brachycera</taxon>
        <taxon>Muscomorpha</taxon>
        <taxon>Ephydroidea</taxon>
        <taxon>Drosophilidae</taxon>
        <taxon>Drosophila</taxon>
    </lineage>
</organism>
<dbReference type="GO" id="GO:0004653">
    <property type="term" value="F:polypeptide N-acetylgalactosaminyltransferase activity"/>
    <property type="evidence" value="ECO:0007669"/>
    <property type="project" value="TreeGrafter"/>
</dbReference>
<keyword evidence="6" id="KW-1015">Disulfide bond</keyword>